<evidence type="ECO:0000256" key="5">
    <source>
        <dbReference type="ARBA" id="ARBA00016296"/>
    </source>
</evidence>
<dbReference type="PROSITE" id="PS00856">
    <property type="entry name" value="GUANYLATE_KINASE_1"/>
    <property type="match status" value="1"/>
</dbReference>
<evidence type="ECO:0000256" key="10">
    <source>
        <dbReference type="ARBA" id="ARBA00022840"/>
    </source>
</evidence>
<dbReference type="PATRIC" id="fig|84022.5.peg.613"/>
<dbReference type="GO" id="GO:0004385">
    <property type="term" value="F:GMP kinase activity"/>
    <property type="evidence" value="ECO:0007669"/>
    <property type="project" value="UniProtKB-UniRule"/>
</dbReference>
<keyword evidence="8 13" id="KW-0547">Nucleotide-binding</keyword>
<dbReference type="STRING" id="84022.CACET_c20980"/>
<evidence type="ECO:0000256" key="9">
    <source>
        <dbReference type="ARBA" id="ARBA00022777"/>
    </source>
</evidence>
<dbReference type="OrthoDB" id="9808150at2"/>
<dbReference type="InterPro" id="IPR020590">
    <property type="entry name" value="Guanylate_kinase_CS"/>
</dbReference>
<evidence type="ECO:0000256" key="6">
    <source>
        <dbReference type="ARBA" id="ARBA00022490"/>
    </source>
</evidence>
<sequence length="200" mass="22758">MNKKGLLIVVSGPSGAGKGTICKNLLKLNKQIKISVSATTRDPRKGEVEGENYYFISKDQFEEMIKQDALLEYAKVYDNYYGTPKEYVLKNLEKGNDVLLEIDIVGALQVKEKFKDGVFIFILPPSLEELKNRIVARGTESQKDIEKRYGCAIEEIEQVIKYDYAVLNDDLQRATKDVESIITAEKCRVSRIHKNIKSIF</sequence>
<dbReference type="EMBL" id="CP009687">
    <property type="protein sequence ID" value="AKL95545.1"/>
    <property type="molecule type" value="Genomic_DNA"/>
</dbReference>
<dbReference type="FunFam" id="3.30.63.10:FF:000005">
    <property type="entry name" value="Guanylate kinase"/>
    <property type="match status" value="1"/>
</dbReference>
<dbReference type="HAMAP" id="MF_00328">
    <property type="entry name" value="Guanylate_kinase"/>
    <property type="match status" value="1"/>
</dbReference>
<dbReference type="RefSeq" id="WP_044825134.1">
    <property type="nucleotide sequence ID" value="NZ_CP009687.1"/>
</dbReference>
<dbReference type="InterPro" id="IPR008144">
    <property type="entry name" value="Guanylate_kin-like_dom"/>
</dbReference>
<reference evidence="14 15" key="1">
    <citation type="submission" date="2014-10" db="EMBL/GenBank/DDBJ databases">
        <title>Genome sequence of Clostridium aceticum DSM 1496.</title>
        <authorList>
            <person name="Poehlein A."/>
            <person name="Schiel-Bengelsdorf B."/>
            <person name="Gottschalk G."/>
            <person name="Duerre P."/>
            <person name="Daniel R."/>
        </authorList>
    </citation>
    <scope>NUCLEOTIDE SEQUENCE [LARGE SCALE GENOMIC DNA]</scope>
    <source>
        <strain evidence="14 15">DSM 1496</strain>
    </source>
</reference>
<gene>
    <name evidence="13 14" type="primary">gmk</name>
    <name evidence="14" type="ORF">CACET_c20980</name>
</gene>
<dbReference type="SUPFAM" id="SSF52540">
    <property type="entry name" value="P-loop containing nucleoside triphosphate hydrolases"/>
    <property type="match status" value="1"/>
</dbReference>
<dbReference type="InterPro" id="IPR008145">
    <property type="entry name" value="GK/Ca_channel_bsu"/>
</dbReference>
<dbReference type="NCBIfam" id="TIGR03263">
    <property type="entry name" value="guanyl_kin"/>
    <property type="match status" value="1"/>
</dbReference>
<evidence type="ECO:0000256" key="4">
    <source>
        <dbReference type="ARBA" id="ARBA00012961"/>
    </source>
</evidence>
<dbReference type="PANTHER" id="PTHR23117">
    <property type="entry name" value="GUANYLATE KINASE-RELATED"/>
    <property type="match status" value="1"/>
</dbReference>
<feature type="binding site" evidence="13">
    <location>
        <begin position="12"/>
        <end position="19"/>
    </location>
    <ligand>
        <name>ATP</name>
        <dbReference type="ChEBI" id="CHEBI:30616"/>
    </ligand>
</feature>
<dbReference type="KEGG" id="cace:CACET_c20980"/>
<dbReference type="Gene3D" id="3.40.50.300">
    <property type="entry name" value="P-loop containing nucleotide triphosphate hydrolases"/>
    <property type="match status" value="1"/>
</dbReference>
<comment type="function">
    <text evidence="1 13">Essential for recycling GMP and indirectly, cGMP.</text>
</comment>
<proteinExistence type="inferred from homology"/>
<dbReference type="CDD" id="cd00071">
    <property type="entry name" value="GMPK"/>
    <property type="match status" value="1"/>
</dbReference>
<dbReference type="PANTHER" id="PTHR23117:SF13">
    <property type="entry name" value="GUANYLATE KINASE"/>
    <property type="match status" value="1"/>
</dbReference>
<evidence type="ECO:0000256" key="7">
    <source>
        <dbReference type="ARBA" id="ARBA00022679"/>
    </source>
</evidence>
<accession>A0A0D8IA10</accession>
<dbReference type="PROSITE" id="PS50052">
    <property type="entry name" value="GUANYLATE_KINASE_2"/>
    <property type="match status" value="1"/>
</dbReference>
<evidence type="ECO:0000256" key="11">
    <source>
        <dbReference type="ARBA" id="ARBA00030128"/>
    </source>
</evidence>
<keyword evidence="7 13" id="KW-0808">Transferase</keyword>
<protein>
    <recommendedName>
        <fullName evidence="5 13">Guanylate kinase</fullName>
        <ecNumber evidence="4 13">2.7.4.8</ecNumber>
    </recommendedName>
    <alternativeName>
        <fullName evidence="11 13">GMP kinase</fullName>
    </alternativeName>
</protein>
<dbReference type="Proteomes" id="UP000035704">
    <property type="component" value="Chromosome"/>
</dbReference>
<keyword evidence="6 13" id="KW-0963">Cytoplasm</keyword>
<comment type="subcellular location">
    <subcellularLocation>
        <location evidence="2 13">Cytoplasm</location>
    </subcellularLocation>
</comment>
<name>A0A0D8IA10_9CLOT</name>
<keyword evidence="10 13" id="KW-0067">ATP-binding</keyword>
<evidence type="ECO:0000256" key="2">
    <source>
        <dbReference type="ARBA" id="ARBA00004496"/>
    </source>
</evidence>
<evidence type="ECO:0000256" key="12">
    <source>
        <dbReference type="ARBA" id="ARBA00048594"/>
    </source>
</evidence>
<comment type="similarity">
    <text evidence="3 13">Belongs to the guanylate kinase family.</text>
</comment>
<keyword evidence="9 13" id="KW-0418">Kinase</keyword>
<dbReference type="GO" id="GO:0005524">
    <property type="term" value="F:ATP binding"/>
    <property type="evidence" value="ECO:0007669"/>
    <property type="project" value="UniProtKB-UniRule"/>
</dbReference>
<evidence type="ECO:0000256" key="8">
    <source>
        <dbReference type="ARBA" id="ARBA00022741"/>
    </source>
</evidence>
<evidence type="ECO:0000256" key="1">
    <source>
        <dbReference type="ARBA" id="ARBA00003531"/>
    </source>
</evidence>
<comment type="catalytic activity">
    <reaction evidence="12 13">
        <text>GMP + ATP = GDP + ADP</text>
        <dbReference type="Rhea" id="RHEA:20780"/>
        <dbReference type="ChEBI" id="CHEBI:30616"/>
        <dbReference type="ChEBI" id="CHEBI:58115"/>
        <dbReference type="ChEBI" id="CHEBI:58189"/>
        <dbReference type="ChEBI" id="CHEBI:456216"/>
        <dbReference type="EC" id="2.7.4.8"/>
    </reaction>
</comment>
<organism evidence="14 15">
    <name type="scientific">Clostridium aceticum</name>
    <dbReference type="NCBI Taxonomy" id="84022"/>
    <lineage>
        <taxon>Bacteria</taxon>
        <taxon>Bacillati</taxon>
        <taxon>Bacillota</taxon>
        <taxon>Clostridia</taxon>
        <taxon>Eubacteriales</taxon>
        <taxon>Clostridiaceae</taxon>
        <taxon>Clostridium</taxon>
    </lineage>
</organism>
<dbReference type="Pfam" id="PF00625">
    <property type="entry name" value="Guanylate_kin"/>
    <property type="match status" value="1"/>
</dbReference>
<keyword evidence="15" id="KW-1185">Reference proteome</keyword>
<dbReference type="InterPro" id="IPR017665">
    <property type="entry name" value="Guanylate_kinase"/>
</dbReference>
<evidence type="ECO:0000256" key="3">
    <source>
        <dbReference type="ARBA" id="ARBA00005790"/>
    </source>
</evidence>
<dbReference type="Gene3D" id="3.30.63.10">
    <property type="entry name" value="Guanylate Kinase phosphate binding domain"/>
    <property type="match status" value="1"/>
</dbReference>
<dbReference type="EC" id="2.7.4.8" evidence="4 13"/>
<dbReference type="SMART" id="SM00072">
    <property type="entry name" value="GuKc"/>
    <property type="match status" value="1"/>
</dbReference>
<dbReference type="FunFam" id="3.40.50.300:FF:000855">
    <property type="entry name" value="Guanylate kinase"/>
    <property type="match status" value="1"/>
</dbReference>
<evidence type="ECO:0000313" key="14">
    <source>
        <dbReference type="EMBL" id="AKL95545.1"/>
    </source>
</evidence>
<dbReference type="AlphaFoldDB" id="A0A0D8IA10"/>
<dbReference type="InterPro" id="IPR027417">
    <property type="entry name" value="P-loop_NTPase"/>
</dbReference>
<dbReference type="GO" id="GO:0005829">
    <property type="term" value="C:cytosol"/>
    <property type="evidence" value="ECO:0007669"/>
    <property type="project" value="TreeGrafter"/>
</dbReference>
<evidence type="ECO:0000313" key="15">
    <source>
        <dbReference type="Proteomes" id="UP000035704"/>
    </source>
</evidence>
<evidence type="ECO:0000256" key="13">
    <source>
        <dbReference type="HAMAP-Rule" id="MF_00328"/>
    </source>
</evidence>